<dbReference type="Pfam" id="PF16269">
    <property type="entry name" value="DUF4922"/>
    <property type="match status" value="1"/>
</dbReference>
<dbReference type="Proteomes" id="UP000228886">
    <property type="component" value="Unassembled WGS sequence"/>
</dbReference>
<dbReference type="GO" id="GO:0005737">
    <property type="term" value="C:cytoplasm"/>
    <property type="evidence" value="ECO:0007669"/>
    <property type="project" value="UniProtKB-SubCell"/>
</dbReference>
<proteinExistence type="predicted"/>
<protein>
    <recommendedName>
        <fullName evidence="1">DUF4922 domain-containing protein</fullName>
    </recommendedName>
</protein>
<evidence type="ECO:0000259" key="1">
    <source>
        <dbReference type="Pfam" id="PF16269"/>
    </source>
</evidence>
<dbReference type="PANTHER" id="PTHR20884:SF9">
    <property type="entry name" value="OS12G0612100 PROTEIN"/>
    <property type="match status" value="1"/>
</dbReference>
<dbReference type="GO" id="GO:0000166">
    <property type="term" value="F:nucleotide binding"/>
    <property type="evidence" value="ECO:0007669"/>
    <property type="project" value="UniProtKB-KW"/>
</dbReference>
<dbReference type="GO" id="GO:0005085">
    <property type="term" value="F:guanyl-nucleotide exchange factor activity"/>
    <property type="evidence" value="ECO:0007669"/>
    <property type="project" value="UniProtKB-KW"/>
</dbReference>
<dbReference type="EMBL" id="PETL01000284">
    <property type="protein sequence ID" value="PIV63715.1"/>
    <property type="molecule type" value="Genomic_DNA"/>
</dbReference>
<dbReference type="GO" id="GO:0080048">
    <property type="term" value="F:GDP-D-glucose phosphorylase activity"/>
    <property type="evidence" value="ECO:0007669"/>
    <property type="project" value="InterPro"/>
</dbReference>
<feature type="domain" description="DUF4922" evidence="1">
    <location>
        <begin position="155"/>
        <end position="270"/>
    </location>
</feature>
<evidence type="ECO:0000313" key="2">
    <source>
        <dbReference type="EMBL" id="PIV63715.1"/>
    </source>
</evidence>
<comment type="caution">
    <text evidence="2">The sequence shown here is derived from an EMBL/GenBank/DDBJ whole genome shotgun (WGS) entry which is preliminary data.</text>
</comment>
<accession>A0A2M7E7N6</accession>
<dbReference type="InterPro" id="IPR026506">
    <property type="entry name" value="GDPGP"/>
</dbReference>
<dbReference type="PANTHER" id="PTHR20884">
    <property type="entry name" value="GDP-D-GLUCOSE PHOSPHORYLASE 1"/>
    <property type="match status" value="1"/>
</dbReference>
<dbReference type="InterPro" id="IPR046320">
    <property type="entry name" value="DUF4922"/>
</dbReference>
<evidence type="ECO:0000313" key="3">
    <source>
        <dbReference type="Proteomes" id="UP000228886"/>
    </source>
</evidence>
<dbReference type="AlphaFoldDB" id="A0A2M7E7N6"/>
<reference evidence="3" key="1">
    <citation type="submission" date="2017-09" db="EMBL/GenBank/DDBJ databases">
        <title>Depth-based differentiation of microbial function through sediment-hosted aquifers and enrichment of novel symbionts in the deep terrestrial subsurface.</title>
        <authorList>
            <person name="Probst A.J."/>
            <person name="Ladd B."/>
            <person name="Jarett J.K."/>
            <person name="Geller-Mcgrath D.E."/>
            <person name="Sieber C.M.K."/>
            <person name="Emerson J.B."/>
            <person name="Anantharaman K."/>
            <person name="Thomas B.C."/>
            <person name="Malmstrom R."/>
            <person name="Stieglmeier M."/>
            <person name="Klingl A."/>
            <person name="Woyke T."/>
            <person name="Ryan C.M."/>
            <person name="Banfield J.F."/>
        </authorList>
    </citation>
    <scope>NUCLEOTIDE SEQUENCE [LARGE SCALE GENOMIC DNA]</scope>
</reference>
<sequence>MGFIRTTWEIIELLLNNEKTKIINVIMSCKNKRLKAFIFPRWTRLPINYVAHFKNSDKTIKPGSSEMAGLIITVDEDVYEYSTAKNVRESMDYISTSRDDLQFICEHLNQGIKDTEEKFAKEFLFLEKDIDGLWKRGINNGFVKEECMKNIESKSYENGLIVVQYNRGRKHIVSKSKVEKRSKGEELCPYCIQEEGREDYPWNNYIVSANPYPYYDHHIVLVNQKHIYQFIDADEIKVMASFVLNVPSYSVVYNGPPGTSILGHMHFQAGRYFLPVEKAETSVLVSDGNLKVSELVGFFTRGFVVEKLL</sequence>
<name>A0A2M7E7N6_9BACT</name>
<dbReference type="GO" id="GO:0016787">
    <property type="term" value="F:hydrolase activity"/>
    <property type="evidence" value="ECO:0007669"/>
    <property type="project" value="UniProtKB-KW"/>
</dbReference>
<organism evidence="2 3">
    <name type="scientific">bacterium (Candidatus Ratteibacteria) CG01_land_8_20_14_3_00_40_19</name>
    <dbReference type="NCBI Taxonomy" id="2014290"/>
    <lineage>
        <taxon>Bacteria</taxon>
        <taxon>Candidatus Ratteibacteria</taxon>
    </lineage>
</organism>
<gene>
    <name evidence="2" type="ORF">COS11_05980</name>
</gene>
<dbReference type="GO" id="GO:0006006">
    <property type="term" value="P:glucose metabolic process"/>
    <property type="evidence" value="ECO:0007669"/>
    <property type="project" value="TreeGrafter"/>
</dbReference>